<accession>A0A0B4DSH0</accession>
<reference evidence="1 2" key="1">
    <citation type="submission" date="2014-12" db="EMBL/GenBank/DDBJ databases">
        <title>Genome sequencing of Brevundimonas nasdae TPW30.</title>
        <authorList>
            <person name="Tan P.W."/>
            <person name="Chan K.-G."/>
        </authorList>
    </citation>
    <scope>NUCLEOTIDE SEQUENCE [LARGE SCALE GENOMIC DNA]</scope>
    <source>
        <strain evidence="1 2">TPW30</strain>
    </source>
</reference>
<evidence type="ECO:0000313" key="2">
    <source>
        <dbReference type="Proteomes" id="UP000031166"/>
    </source>
</evidence>
<dbReference type="AlphaFoldDB" id="A0A0B4DSH0"/>
<name>A0A0B4DSH0_9CAUL</name>
<protein>
    <recommendedName>
        <fullName evidence="3">Helix-turn-helix domain-containing protein</fullName>
    </recommendedName>
</protein>
<evidence type="ECO:0000313" key="1">
    <source>
        <dbReference type="EMBL" id="KIC57203.1"/>
    </source>
</evidence>
<dbReference type="EMBL" id="JWSY01000017">
    <property type="protein sequence ID" value="KIC57203.1"/>
    <property type="molecule type" value="Genomic_DNA"/>
</dbReference>
<organism evidence="1 2">
    <name type="scientific">Brevundimonas nasdae</name>
    <dbReference type="NCBI Taxonomy" id="172043"/>
    <lineage>
        <taxon>Bacteria</taxon>
        <taxon>Pseudomonadati</taxon>
        <taxon>Pseudomonadota</taxon>
        <taxon>Alphaproteobacteria</taxon>
        <taxon>Caulobacterales</taxon>
        <taxon>Caulobacteraceae</taxon>
        <taxon>Brevundimonas</taxon>
    </lineage>
</organism>
<proteinExistence type="predicted"/>
<dbReference type="STRING" id="172043.RM53_10290"/>
<evidence type="ECO:0008006" key="3">
    <source>
        <dbReference type="Google" id="ProtNLM"/>
    </source>
</evidence>
<sequence>MHVTVSRRSSSPLALVRTLRHDHPSLSDDQIDARLLEIEQSLQQSVSVAEAARLAGEKPATIYKAIARGNLTSTTEGASNVHRLSQADVEVWAGRPRRRPSEAA</sequence>
<dbReference type="Proteomes" id="UP000031166">
    <property type="component" value="Unassembled WGS sequence"/>
</dbReference>
<comment type="caution">
    <text evidence="1">The sequence shown here is derived from an EMBL/GenBank/DDBJ whole genome shotgun (WGS) entry which is preliminary data.</text>
</comment>
<gene>
    <name evidence="1" type="ORF">RM53_10290</name>
</gene>